<accession>A0A8S3G369</accession>
<dbReference type="GO" id="GO:1905515">
    <property type="term" value="P:non-motile cilium assembly"/>
    <property type="evidence" value="ECO:0007669"/>
    <property type="project" value="TreeGrafter"/>
</dbReference>
<dbReference type="InterPro" id="IPR019734">
    <property type="entry name" value="TPR_rpt"/>
</dbReference>
<feature type="repeat" description="TPR" evidence="1">
    <location>
        <begin position="35"/>
        <end position="68"/>
    </location>
</feature>
<evidence type="ECO:0000313" key="3">
    <source>
        <dbReference type="Proteomes" id="UP000681967"/>
    </source>
</evidence>
<organism evidence="2 3">
    <name type="scientific">Rotaria magnacalcarata</name>
    <dbReference type="NCBI Taxonomy" id="392030"/>
    <lineage>
        <taxon>Eukaryota</taxon>
        <taxon>Metazoa</taxon>
        <taxon>Spiralia</taxon>
        <taxon>Gnathifera</taxon>
        <taxon>Rotifera</taxon>
        <taxon>Eurotatoria</taxon>
        <taxon>Bdelloidea</taxon>
        <taxon>Philodinida</taxon>
        <taxon>Philodinidae</taxon>
        <taxon>Rotaria</taxon>
    </lineage>
</organism>
<proteinExistence type="predicted"/>
<dbReference type="PROSITE" id="PS50005">
    <property type="entry name" value="TPR"/>
    <property type="match status" value="1"/>
</dbReference>
<feature type="non-terminal residue" evidence="2">
    <location>
        <position position="1"/>
    </location>
</feature>
<evidence type="ECO:0000256" key="1">
    <source>
        <dbReference type="PROSITE-ProRule" id="PRU00339"/>
    </source>
</evidence>
<dbReference type="InterPro" id="IPR011990">
    <property type="entry name" value="TPR-like_helical_dom_sf"/>
</dbReference>
<dbReference type="EMBL" id="CAJOBH010256218">
    <property type="protein sequence ID" value="CAF5148377.1"/>
    <property type="molecule type" value="Genomic_DNA"/>
</dbReference>
<comment type="caution">
    <text evidence="2">The sequence shown here is derived from an EMBL/GenBank/DDBJ whole genome shotgun (WGS) entry which is preliminary data.</text>
</comment>
<reference evidence="2" key="1">
    <citation type="submission" date="2021-02" db="EMBL/GenBank/DDBJ databases">
        <authorList>
            <person name="Nowell W R."/>
        </authorList>
    </citation>
    <scope>NUCLEOTIDE SEQUENCE</scope>
</reference>
<dbReference type="GO" id="GO:0036064">
    <property type="term" value="C:ciliary basal body"/>
    <property type="evidence" value="ECO:0007669"/>
    <property type="project" value="TreeGrafter"/>
</dbReference>
<dbReference type="AlphaFoldDB" id="A0A8S3G369"/>
<dbReference type="GO" id="GO:0042073">
    <property type="term" value="P:intraciliary transport"/>
    <property type="evidence" value="ECO:0007669"/>
    <property type="project" value="TreeGrafter"/>
</dbReference>
<dbReference type="PANTHER" id="PTHR44117">
    <property type="entry name" value="INTRAFLAGELLAR TRANSPORT PROTEIN 88 HOMOLOG"/>
    <property type="match status" value="1"/>
</dbReference>
<keyword evidence="1" id="KW-0802">TPR repeat</keyword>
<dbReference type="Proteomes" id="UP000681967">
    <property type="component" value="Unassembled WGS sequence"/>
</dbReference>
<gene>
    <name evidence="2" type="ORF">BYL167_LOCUS71726</name>
</gene>
<dbReference type="GO" id="GO:0097546">
    <property type="term" value="C:ciliary base"/>
    <property type="evidence" value="ECO:0007669"/>
    <property type="project" value="TreeGrafter"/>
</dbReference>
<protein>
    <submittedName>
        <fullName evidence="2">Uncharacterized protein</fullName>
    </submittedName>
</protein>
<dbReference type="PANTHER" id="PTHR44117:SF1">
    <property type="entry name" value="INTRAFLAGELLAR TRANSPORT PROTEIN 88 HOMOLOG"/>
    <property type="match status" value="1"/>
</dbReference>
<dbReference type="GO" id="GO:0005814">
    <property type="term" value="C:centriole"/>
    <property type="evidence" value="ECO:0007669"/>
    <property type="project" value="TreeGrafter"/>
</dbReference>
<dbReference type="GO" id="GO:0097730">
    <property type="term" value="C:non-motile cilium"/>
    <property type="evidence" value="ECO:0007669"/>
    <property type="project" value="TreeGrafter"/>
</dbReference>
<dbReference type="SUPFAM" id="SSF48452">
    <property type="entry name" value="TPR-like"/>
    <property type="match status" value="1"/>
</dbReference>
<evidence type="ECO:0000313" key="2">
    <source>
        <dbReference type="EMBL" id="CAF5148377.1"/>
    </source>
</evidence>
<feature type="non-terminal residue" evidence="2">
    <location>
        <position position="173"/>
    </location>
</feature>
<dbReference type="Gene3D" id="1.25.40.10">
    <property type="entry name" value="Tetratricopeptide repeat domain"/>
    <property type="match status" value="1"/>
</dbReference>
<dbReference type="SMART" id="SM00028">
    <property type="entry name" value="TPR"/>
    <property type="match status" value="2"/>
</dbReference>
<dbReference type="GO" id="GO:0019894">
    <property type="term" value="F:kinesin binding"/>
    <property type="evidence" value="ECO:0007669"/>
    <property type="project" value="TreeGrafter"/>
</dbReference>
<name>A0A8S3G369_9BILA</name>
<sequence>VILHCANMLAKCGMNSEAMNQYNLILKNKLLPVPSRLRINIGNIFLRSKQYAKALKMYRMALDQIPEQNADLKFKVRENIAATHILLVQYAEAAQAYESIMQERPNYRSGLNLLLCYHTLGQRDKTRKAFTDLLKIPFLSSDDDYQASIDKDDKQGNLVLEATRDDRLRQFER</sequence>